<feature type="transmembrane region" description="Helical" evidence="1">
    <location>
        <begin position="308"/>
        <end position="328"/>
    </location>
</feature>
<feature type="transmembrane region" description="Helical" evidence="1">
    <location>
        <begin position="111"/>
        <end position="130"/>
    </location>
</feature>
<keyword evidence="1" id="KW-1133">Transmembrane helix</keyword>
<feature type="transmembrane region" description="Helical" evidence="1">
    <location>
        <begin position="695"/>
        <end position="713"/>
    </location>
</feature>
<feature type="transmembrane region" description="Helical" evidence="1">
    <location>
        <begin position="796"/>
        <end position="817"/>
    </location>
</feature>
<reference evidence="2 3" key="1">
    <citation type="submission" date="2024-10" db="EMBL/GenBank/DDBJ databases">
        <title>The Natural Products Discovery Center: Release of the First 8490 Sequenced Strains for Exploring Actinobacteria Biosynthetic Diversity.</title>
        <authorList>
            <person name="Kalkreuter E."/>
            <person name="Kautsar S.A."/>
            <person name="Yang D."/>
            <person name="Bader C.D."/>
            <person name="Teijaro C.N."/>
            <person name="Fluegel L."/>
            <person name="Davis C.M."/>
            <person name="Simpson J.R."/>
            <person name="Lauterbach L."/>
            <person name="Steele A.D."/>
            <person name="Gui C."/>
            <person name="Meng S."/>
            <person name="Li G."/>
            <person name="Viehrig K."/>
            <person name="Ye F."/>
            <person name="Su P."/>
            <person name="Kiefer A.F."/>
            <person name="Nichols A."/>
            <person name="Cepeda A.J."/>
            <person name="Yan W."/>
            <person name="Fan B."/>
            <person name="Jiang Y."/>
            <person name="Adhikari A."/>
            <person name="Zheng C.-J."/>
            <person name="Schuster L."/>
            <person name="Cowan T.M."/>
            <person name="Smanski M.J."/>
            <person name="Chevrette M.G."/>
            <person name="De Carvalho L.P.S."/>
            <person name="Shen B."/>
        </authorList>
    </citation>
    <scope>NUCLEOTIDE SEQUENCE [LARGE SCALE GENOMIC DNA]</scope>
    <source>
        <strain evidence="2 3">NPDC053399</strain>
    </source>
</reference>
<feature type="transmembrane region" description="Helical" evidence="1">
    <location>
        <begin position="522"/>
        <end position="543"/>
    </location>
</feature>
<keyword evidence="3" id="KW-1185">Reference proteome</keyword>
<feature type="transmembrane region" description="Helical" evidence="1">
    <location>
        <begin position="142"/>
        <end position="159"/>
    </location>
</feature>
<dbReference type="RefSeq" id="WP_399647900.1">
    <property type="nucleotide sequence ID" value="NZ_JBITYG010000003.1"/>
</dbReference>
<feature type="transmembrane region" description="Helical" evidence="1">
    <location>
        <begin position="468"/>
        <end position="489"/>
    </location>
</feature>
<feature type="transmembrane region" description="Helical" evidence="1">
    <location>
        <begin position="197"/>
        <end position="218"/>
    </location>
</feature>
<evidence type="ECO:0000313" key="3">
    <source>
        <dbReference type="Proteomes" id="UP001614394"/>
    </source>
</evidence>
<proteinExistence type="predicted"/>
<feature type="transmembrane region" description="Helical" evidence="1">
    <location>
        <begin position="225"/>
        <end position="244"/>
    </location>
</feature>
<sequence length="861" mass="86115">MEPIPPPAQCPACGTFPHPAMPVPVCPRCALPLTGEIAAELRAIGTALAAVDAERGRLLGRRAQLLAAARPVTFPPPPPGWGPRPGPVAGPFAGRVAGPVRETSPPSAQNLLLSLGGVLLAVAVTAFTVVNWGQLGIGGRSAVLGALTLTALAVPALLLRRALSATAEVIACLGLVLLLLDGYAVRQVNAELGEVHALQYTAGCLAVVSAIWAGYGLLLRDRLVLPAPVALVLAQLPLPLWAWAHGSVRGFAAAVLLAAASDAALAVVAPGRRLPRGLRTTGAVAGMVTGLLGLAAALWLSLDAASTGAALQACGLLLAGAAVALTTAHRLPAAAPVHPVPFAGPPPLSAPATRHPAATPLAALAALVTIAGTGGVVRTGVADDWVVPGYLGCAVAVLALAAALRGGSRGATADGVATGASAAHLLTALWAVPALAVTCFGPLSWVGSIWSGAPHSAHDALTPHGLRVAPPSMVVVAGLLALVLTATALRRPTWRVPGPAAVVCGAVTVAALPAAVGATYPVALSLRLALAVALLAAAVAVRVPLLSRTALVTGMATAVTAVAWSLAGRTATFAVLGVLLAAFAGAAAVRGDDVRRTVGAVGTVVCATGLAWAAPAAAGHPSQAAAFPVLAVGATAVLSAAPSGWPRQTLESAGWVAAALAVVLATTDAPALALVLAAAGVLAAALALRQDRRRAVYAAGALTAVATWVRLAASGVTTPEAYTLSLTVAGLLIGWLRRRRDPAASSWSAYGPGLAATLLPSLVAAWGDAHWQRPLLLGAGALAVTLLGARHRLRAPLLLGGGVLVLLALHELAPYVVQVVGAAPRWLPLAVAGLLLLALGTTYERRLRDVRRVREVIGRMH</sequence>
<feature type="transmembrane region" description="Helical" evidence="1">
    <location>
        <begin position="361"/>
        <end position="381"/>
    </location>
</feature>
<dbReference type="NCBIfam" id="NF047321">
    <property type="entry name" value="SCO7613_CTERM"/>
    <property type="match status" value="1"/>
</dbReference>
<keyword evidence="1" id="KW-0812">Transmembrane</keyword>
<feature type="transmembrane region" description="Helical" evidence="1">
    <location>
        <begin position="773"/>
        <end position="789"/>
    </location>
</feature>
<feature type="transmembrane region" description="Helical" evidence="1">
    <location>
        <begin position="823"/>
        <end position="843"/>
    </location>
</feature>
<accession>A0ABW8C7R2</accession>
<feature type="transmembrane region" description="Helical" evidence="1">
    <location>
        <begin position="719"/>
        <end position="736"/>
    </location>
</feature>
<name>A0ABW8C7R2_9ACTN</name>
<feature type="transmembrane region" description="Helical" evidence="1">
    <location>
        <begin position="624"/>
        <end position="641"/>
    </location>
</feature>
<feature type="transmembrane region" description="Helical" evidence="1">
    <location>
        <begin position="281"/>
        <end position="302"/>
    </location>
</feature>
<keyword evidence="1" id="KW-0472">Membrane</keyword>
<evidence type="ECO:0000313" key="2">
    <source>
        <dbReference type="EMBL" id="MFI9101446.1"/>
    </source>
</evidence>
<protein>
    <submittedName>
        <fullName evidence="2">SCO7613 C-terminal domain-containing membrane protein</fullName>
    </submittedName>
</protein>
<feature type="transmembrane region" description="Helical" evidence="1">
    <location>
        <begin position="496"/>
        <end position="516"/>
    </location>
</feature>
<feature type="transmembrane region" description="Helical" evidence="1">
    <location>
        <begin position="598"/>
        <end position="618"/>
    </location>
</feature>
<feature type="transmembrane region" description="Helical" evidence="1">
    <location>
        <begin position="671"/>
        <end position="688"/>
    </location>
</feature>
<feature type="transmembrane region" description="Helical" evidence="1">
    <location>
        <begin position="425"/>
        <end position="448"/>
    </location>
</feature>
<feature type="transmembrane region" description="Helical" evidence="1">
    <location>
        <begin position="250"/>
        <end position="269"/>
    </location>
</feature>
<feature type="transmembrane region" description="Helical" evidence="1">
    <location>
        <begin position="166"/>
        <end position="185"/>
    </location>
</feature>
<gene>
    <name evidence="2" type="ORF">ACIGXA_13050</name>
</gene>
<dbReference type="EMBL" id="JBITYG010000003">
    <property type="protein sequence ID" value="MFI9101446.1"/>
    <property type="molecule type" value="Genomic_DNA"/>
</dbReference>
<evidence type="ECO:0000256" key="1">
    <source>
        <dbReference type="SAM" id="Phobius"/>
    </source>
</evidence>
<feature type="transmembrane region" description="Helical" evidence="1">
    <location>
        <begin position="573"/>
        <end position="591"/>
    </location>
</feature>
<organism evidence="2 3">
    <name type="scientific">Streptomyces fildesensis</name>
    <dbReference type="NCBI Taxonomy" id="375757"/>
    <lineage>
        <taxon>Bacteria</taxon>
        <taxon>Bacillati</taxon>
        <taxon>Actinomycetota</taxon>
        <taxon>Actinomycetes</taxon>
        <taxon>Kitasatosporales</taxon>
        <taxon>Streptomycetaceae</taxon>
        <taxon>Streptomyces</taxon>
    </lineage>
</organism>
<dbReference type="Proteomes" id="UP001614394">
    <property type="component" value="Unassembled WGS sequence"/>
</dbReference>
<comment type="caution">
    <text evidence="2">The sequence shown here is derived from an EMBL/GenBank/DDBJ whole genome shotgun (WGS) entry which is preliminary data.</text>
</comment>
<feature type="transmembrane region" description="Helical" evidence="1">
    <location>
        <begin position="387"/>
        <end position="404"/>
    </location>
</feature>
<dbReference type="InterPro" id="IPR058062">
    <property type="entry name" value="SCO7613_C"/>
</dbReference>
<feature type="transmembrane region" description="Helical" evidence="1">
    <location>
        <begin position="748"/>
        <end position="767"/>
    </location>
</feature>